<dbReference type="Proteomes" id="UP001050975">
    <property type="component" value="Unassembled WGS sequence"/>
</dbReference>
<accession>A0AAV3WKC4</accession>
<dbReference type="EMBL" id="BLAY01000106">
    <property type="protein sequence ID" value="GET41004.1"/>
    <property type="molecule type" value="Genomic_DNA"/>
</dbReference>
<keyword evidence="1" id="KW-0732">Signal</keyword>
<protein>
    <submittedName>
        <fullName evidence="3">Filamentous hemagglutinin outer membrane protein</fullName>
    </submittedName>
</protein>
<name>A0AAV3WKC4_9CYAN</name>
<feature type="chain" id="PRO_5043573551" evidence="1">
    <location>
        <begin position="28"/>
        <end position="1381"/>
    </location>
</feature>
<comment type="caution">
    <text evidence="3">The sequence shown here is derived from an EMBL/GenBank/DDBJ whole genome shotgun (WGS) entry which is preliminary data.</text>
</comment>
<reference evidence="3" key="1">
    <citation type="submission" date="2019-10" db="EMBL/GenBank/DDBJ databases">
        <title>Draft genome sequece of Microseira wollei NIES-4236.</title>
        <authorList>
            <person name="Yamaguchi H."/>
            <person name="Suzuki S."/>
            <person name="Kawachi M."/>
        </authorList>
    </citation>
    <scope>NUCLEOTIDE SEQUENCE</scope>
    <source>
        <strain evidence="3">NIES-4236</strain>
    </source>
</reference>
<feature type="domain" description="Filamentous haemagglutinin FhaB/tRNA nuclease CdiA-like TPS" evidence="2">
    <location>
        <begin position="32"/>
        <end position="143"/>
    </location>
</feature>
<organism evidence="3 4">
    <name type="scientific">Microseira wollei NIES-4236</name>
    <dbReference type="NCBI Taxonomy" id="2530354"/>
    <lineage>
        <taxon>Bacteria</taxon>
        <taxon>Bacillati</taxon>
        <taxon>Cyanobacteriota</taxon>
        <taxon>Cyanophyceae</taxon>
        <taxon>Oscillatoriophycideae</taxon>
        <taxon>Aerosakkonematales</taxon>
        <taxon>Aerosakkonemataceae</taxon>
        <taxon>Microseira</taxon>
    </lineage>
</organism>
<dbReference type="NCBIfam" id="TIGR01901">
    <property type="entry name" value="adhes_NPXG"/>
    <property type="match status" value="1"/>
</dbReference>
<keyword evidence="4" id="KW-1185">Reference proteome</keyword>
<evidence type="ECO:0000313" key="4">
    <source>
        <dbReference type="Proteomes" id="UP001050975"/>
    </source>
</evidence>
<dbReference type="SUPFAM" id="SSF51126">
    <property type="entry name" value="Pectin lyase-like"/>
    <property type="match status" value="7"/>
</dbReference>
<feature type="signal peptide" evidence="1">
    <location>
        <begin position="1"/>
        <end position="27"/>
    </location>
</feature>
<dbReference type="InterPro" id="IPR011050">
    <property type="entry name" value="Pectin_lyase_fold/virulence"/>
</dbReference>
<proteinExistence type="predicted"/>
<dbReference type="SMART" id="SM00912">
    <property type="entry name" value="Haemagg_act"/>
    <property type="match status" value="1"/>
</dbReference>
<evidence type="ECO:0000313" key="3">
    <source>
        <dbReference type="EMBL" id="GET41004.1"/>
    </source>
</evidence>
<sequence length="1381" mass="139840">MKYCPLGCWLALGSFLLCLSDSNYSVAQIVPDATLPNNSIVTPQGNTSVIEAGTRAGGNLFHSFREFSIPTGGEAFFNNAVDVQNIFSRVTGGSISNIDGLIRANGTANLFLLNPHGIIFGANARLNIGGSFFGSSASSIRFNDGTEFSAANPQATPLLTISVPIGLQYGSNPGRITVQGQGRALRSPVAGDTLEQSNAREIEFQREFLNNPVGLRVELGRTLALVGGDVTLEGGILKAPQGRIELGSVAGAGLVSLNATEKGFALGYQGIPNFGNIQLSQLSAAIASGEGGGDIQVQGGRVNLTGNTAVFADTLGSQNGGTISIQARQLSLQEGSVITANTLGQGAGGNLTVNASESVELIGTSSDGRSSSRLDTATVSTGNAGNLTINTGRLVVQNGAYVSASTLGAGQGGNLFVTASEAVEVSGISPNGNPGGLFNRTFGAGNAGNLTIQTRRLSLFNGAEITTETFGDGNGGNILVQATDLVEVVGTRPNGFWTALSAGISGGDNPNRSGGNITIETGTLSIRDGGRVSTRIYKPGNGGNIQIQARDLVEVLGTGRNGGLGSNLTTTLSSNTVGKSGNISIDTQVLSIRDGGNVATETFGRGDAGNFQIRATELVEVVGEGPPLPQLGGGGYSSRLSSSVGPDAVGNGGTLTIETGTLSIRNGGQVEAILYGSGKGGEIQVRASNLVEIVGAGSVRTVENDNPPNIEGVPIQETIRLTSSLSTAVIGRDSGQDKGTIQNQGGNINIDTQVLSLRDGGNVSSSVSGRGNAGNIEITASDRVQVVGFASGGTLTQYSGLSSNAGFSEAKAGDIEIDTQVLSLHDGANVFAGTGGVGNAGNIQIRATEAVELVGDSTDISTTVFRTATGKGGNITVETRRLTLQDGASILASTSGNGDAGTILLRASESVELSGSSDIFATTVSTDLVAPSVIGRGGNVTIETGRLHLTQNSTISAVSNTQGTGGAIAVRARESVQLYNGSRISVFTLGAGNAGSISVTAPEVELAGEFTAEDGRVRSSTFSAQSLGTGAAGDVRINAERLIVRDGAQVEAAAFEAGKGGTLTVIADEVVLSGTRADGTPSGLSASSEGSGTAGNLTINAGRLSVRDGAVVTVSGIGSGNAGNLNITARFVELDNNGFLGARTAAGTQGNITVNSNSLILRRGSNITTNATGEATGGNITLNTNVLAALEDSDINANAEQSFGGQVRINAQAIFGTQFRAAPILDTPESEITATSAAGPQFSGEVTINTPDVDPSSGLIELPQNFVDVAGLIVDPCAAAREGSSFVVTGRGGIAPAPTAPLSSETLLVDLVTLPEDSTESQRVTPQTANQDTADQIGDRIAEATGWIINDKGQVVLTASTANVTPDSWWRTSPGCTVSPD</sequence>
<dbReference type="InterPro" id="IPR012334">
    <property type="entry name" value="Pectin_lyas_fold"/>
</dbReference>
<dbReference type="Gene3D" id="2.160.20.10">
    <property type="entry name" value="Single-stranded right-handed beta-helix, Pectin lyase-like"/>
    <property type="match status" value="4"/>
</dbReference>
<dbReference type="RefSeq" id="WP_226587230.1">
    <property type="nucleotide sequence ID" value="NZ_BLAY01000106.1"/>
</dbReference>
<gene>
    <name evidence="3" type="ORF">MiSe_58160</name>
</gene>
<dbReference type="Pfam" id="PF05860">
    <property type="entry name" value="TPS"/>
    <property type="match status" value="1"/>
</dbReference>
<evidence type="ECO:0000259" key="2">
    <source>
        <dbReference type="SMART" id="SM00912"/>
    </source>
</evidence>
<dbReference type="InterPro" id="IPR008638">
    <property type="entry name" value="FhaB/CdiA-like_TPS"/>
</dbReference>
<evidence type="ECO:0000256" key="1">
    <source>
        <dbReference type="SAM" id="SignalP"/>
    </source>
</evidence>